<dbReference type="PROSITE" id="PS00626">
    <property type="entry name" value="RCC1_2"/>
    <property type="match status" value="1"/>
</dbReference>
<proteinExistence type="predicted"/>
<dbReference type="RefSeq" id="XP_007698261.1">
    <property type="nucleotide sequence ID" value="XM_007700071.1"/>
</dbReference>
<gene>
    <name evidence="1" type="ORF">COCSADRAFT_25217</name>
</gene>
<dbReference type="Proteomes" id="UP000016934">
    <property type="component" value="Unassembled WGS sequence"/>
</dbReference>
<sequence>MTSGTYGSTGAVLMPSLPRTHQGHVSTGTYHALLMAESFHSVVVQAHLAGMGGGVKGASKNEAMGSTRFPEVFARAVPERVTAILQDHEVSLDTPQKRYLMIIVESFLNLRQLFQTHRSTYEDLTALQIGRLQQTASSALAVHYISCSAALRT</sequence>
<dbReference type="GeneID" id="19135245"/>
<reference evidence="2" key="2">
    <citation type="journal article" date="2013" name="PLoS Genet.">
        <title>Comparative genome structure, secondary metabolite, and effector coding capacity across Cochliobolus pathogens.</title>
        <authorList>
            <person name="Condon B.J."/>
            <person name="Leng Y."/>
            <person name="Wu D."/>
            <person name="Bushley K.E."/>
            <person name="Ohm R.A."/>
            <person name="Otillar R."/>
            <person name="Martin J."/>
            <person name="Schackwitz W."/>
            <person name="Grimwood J."/>
            <person name="MohdZainudin N."/>
            <person name="Xue C."/>
            <person name="Wang R."/>
            <person name="Manning V.A."/>
            <person name="Dhillon B."/>
            <person name="Tu Z.J."/>
            <person name="Steffenson B.J."/>
            <person name="Salamov A."/>
            <person name="Sun H."/>
            <person name="Lowry S."/>
            <person name="LaButti K."/>
            <person name="Han J."/>
            <person name="Copeland A."/>
            <person name="Lindquist E."/>
            <person name="Barry K."/>
            <person name="Schmutz J."/>
            <person name="Baker S.E."/>
            <person name="Ciuffetti L.M."/>
            <person name="Grigoriev I.V."/>
            <person name="Zhong S."/>
            <person name="Turgeon B.G."/>
        </authorList>
    </citation>
    <scope>NUCLEOTIDE SEQUENCE [LARGE SCALE GENOMIC DNA]</scope>
    <source>
        <strain evidence="2">ND90Pr / ATCC 201652</strain>
    </source>
</reference>
<reference evidence="1 2" key="1">
    <citation type="journal article" date="2012" name="PLoS Pathog.">
        <title>Diverse lifestyles and strategies of plant pathogenesis encoded in the genomes of eighteen Dothideomycetes fungi.</title>
        <authorList>
            <person name="Ohm R.A."/>
            <person name="Feau N."/>
            <person name="Henrissat B."/>
            <person name="Schoch C.L."/>
            <person name="Horwitz B.A."/>
            <person name="Barry K.W."/>
            <person name="Condon B.J."/>
            <person name="Copeland A.C."/>
            <person name="Dhillon B."/>
            <person name="Glaser F."/>
            <person name="Hesse C.N."/>
            <person name="Kosti I."/>
            <person name="LaButti K."/>
            <person name="Lindquist E.A."/>
            <person name="Lucas S."/>
            <person name="Salamov A.A."/>
            <person name="Bradshaw R.E."/>
            <person name="Ciuffetti L."/>
            <person name="Hamelin R.C."/>
            <person name="Kema G.H.J."/>
            <person name="Lawrence C."/>
            <person name="Scott J.A."/>
            <person name="Spatafora J.W."/>
            <person name="Turgeon B.G."/>
            <person name="de Wit P.J.G.M."/>
            <person name="Zhong S."/>
            <person name="Goodwin S.B."/>
            <person name="Grigoriev I.V."/>
        </authorList>
    </citation>
    <scope>NUCLEOTIDE SEQUENCE [LARGE SCALE GENOMIC DNA]</scope>
    <source>
        <strain evidence="2">ND90Pr / ATCC 201652</strain>
    </source>
</reference>
<dbReference type="InterPro" id="IPR000408">
    <property type="entry name" value="Reg_chr_condens"/>
</dbReference>
<dbReference type="AlphaFoldDB" id="M2SEC1"/>
<dbReference type="EMBL" id="KB445641">
    <property type="protein sequence ID" value="EMD65593.1"/>
    <property type="molecule type" value="Genomic_DNA"/>
</dbReference>
<dbReference type="HOGENOM" id="CLU_144282_0_0_1"/>
<name>M2SEC1_COCSN</name>
<organism evidence="1 2">
    <name type="scientific">Cochliobolus sativus (strain ND90Pr / ATCC 201652)</name>
    <name type="common">Common root rot and spot blotch fungus</name>
    <name type="synonym">Bipolaris sorokiniana</name>
    <dbReference type="NCBI Taxonomy" id="665912"/>
    <lineage>
        <taxon>Eukaryota</taxon>
        <taxon>Fungi</taxon>
        <taxon>Dikarya</taxon>
        <taxon>Ascomycota</taxon>
        <taxon>Pezizomycotina</taxon>
        <taxon>Dothideomycetes</taxon>
        <taxon>Pleosporomycetidae</taxon>
        <taxon>Pleosporales</taxon>
        <taxon>Pleosporineae</taxon>
        <taxon>Pleosporaceae</taxon>
        <taxon>Bipolaris</taxon>
    </lineage>
</organism>
<keyword evidence="2" id="KW-1185">Reference proteome</keyword>
<evidence type="ECO:0000313" key="2">
    <source>
        <dbReference type="Proteomes" id="UP000016934"/>
    </source>
</evidence>
<evidence type="ECO:0000313" key="1">
    <source>
        <dbReference type="EMBL" id="EMD65593.1"/>
    </source>
</evidence>
<dbReference type="KEGG" id="bsc:COCSADRAFT_25217"/>
<dbReference type="OrthoDB" id="10361584at2759"/>
<accession>M2SEC1</accession>
<protein>
    <submittedName>
        <fullName evidence="1">Uncharacterized protein</fullName>
    </submittedName>
</protein>